<evidence type="ECO:0000256" key="1">
    <source>
        <dbReference type="ARBA" id="ARBA00022679"/>
    </source>
</evidence>
<dbReference type="InterPro" id="IPR014729">
    <property type="entry name" value="Rossmann-like_a/b/a_fold"/>
</dbReference>
<dbReference type="PANTHER" id="PTHR11807:SF12">
    <property type="entry name" value="CYTOPLASMIC TRNA 2-THIOLATION PROTEIN 1"/>
    <property type="match status" value="1"/>
</dbReference>
<comment type="caution">
    <text evidence="3">The sequence shown here is derived from an EMBL/GenBank/DDBJ whole genome shotgun (WGS) entry which is preliminary data.</text>
</comment>
<feature type="non-terminal residue" evidence="3">
    <location>
        <position position="1"/>
    </location>
</feature>
<gene>
    <name evidence="3" type="ORF">S01H1_43246</name>
</gene>
<dbReference type="GO" id="GO:0002144">
    <property type="term" value="C:cytosolic tRNA wobble base thiouridylase complex"/>
    <property type="evidence" value="ECO:0007669"/>
    <property type="project" value="TreeGrafter"/>
</dbReference>
<dbReference type="GO" id="GO:0016740">
    <property type="term" value="F:transferase activity"/>
    <property type="evidence" value="ECO:0007669"/>
    <property type="project" value="UniProtKB-KW"/>
</dbReference>
<dbReference type="Gene3D" id="3.40.50.620">
    <property type="entry name" value="HUPs"/>
    <property type="match status" value="1"/>
</dbReference>
<name>X0UH53_9ZZZZ</name>
<feature type="domain" description="tRNA(Ile)-lysidine/2-thiocytidine synthase N-terminal" evidence="2">
    <location>
        <begin position="16"/>
        <end position="207"/>
    </location>
</feature>
<dbReference type="InterPro" id="IPR011063">
    <property type="entry name" value="TilS/TtcA_N"/>
</dbReference>
<dbReference type="GO" id="GO:0000049">
    <property type="term" value="F:tRNA binding"/>
    <property type="evidence" value="ECO:0007669"/>
    <property type="project" value="TreeGrafter"/>
</dbReference>
<dbReference type="SUPFAM" id="SSF52402">
    <property type="entry name" value="Adenine nucleotide alpha hydrolases-like"/>
    <property type="match status" value="1"/>
</dbReference>
<organism evidence="3">
    <name type="scientific">marine sediment metagenome</name>
    <dbReference type="NCBI Taxonomy" id="412755"/>
    <lineage>
        <taxon>unclassified sequences</taxon>
        <taxon>metagenomes</taxon>
        <taxon>ecological metagenomes</taxon>
    </lineage>
</organism>
<evidence type="ECO:0000313" key="3">
    <source>
        <dbReference type="EMBL" id="GAF99732.1"/>
    </source>
</evidence>
<dbReference type="PANTHER" id="PTHR11807">
    <property type="entry name" value="ATPASES OF THE PP SUPERFAMILY-RELATED"/>
    <property type="match status" value="1"/>
</dbReference>
<dbReference type="EMBL" id="BARS01027544">
    <property type="protein sequence ID" value="GAF99732.1"/>
    <property type="molecule type" value="Genomic_DNA"/>
</dbReference>
<keyword evidence="1" id="KW-0808">Transferase</keyword>
<accession>X0UH53</accession>
<feature type="non-terminal residue" evidence="3">
    <location>
        <position position="265"/>
    </location>
</feature>
<evidence type="ECO:0000259" key="2">
    <source>
        <dbReference type="Pfam" id="PF01171"/>
    </source>
</evidence>
<protein>
    <recommendedName>
        <fullName evidence="2">tRNA(Ile)-lysidine/2-thiocytidine synthase N-terminal domain-containing protein</fullName>
    </recommendedName>
</protein>
<dbReference type="PIRSF" id="PIRSF004976">
    <property type="entry name" value="ATPase_YdaO"/>
    <property type="match status" value="1"/>
</dbReference>
<proteinExistence type="predicted"/>
<reference evidence="3" key="1">
    <citation type="journal article" date="2014" name="Front. Microbiol.">
        <title>High frequency of phylogenetically diverse reductive dehalogenase-homologous genes in deep subseafloor sedimentary metagenomes.</title>
        <authorList>
            <person name="Kawai M."/>
            <person name="Futagami T."/>
            <person name="Toyoda A."/>
            <person name="Takaki Y."/>
            <person name="Nishi S."/>
            <person name="Hori S."/>
            <person name="Arai W."/>
            <person name="Tsubouchi T."/>
            <person name="Morono Y."/>
            <person name="Uchiyama I."/>
            <person name="Ito T."/>
            <person name="Fujiyama A."/>
            <person name="Inagaki F."/>
            <person name="Takami H."/>
        </authorList>
    </citation>
    <scope>NUCLEOTIDE SEQUENCE</scope>
    <source>
        <strain evidence="3">Expedition CK06-06</strain>
    </source>
</reference>
<dbReference type="AlphaFoldDB" id="X0UH53"/>
<dbReference type="InterPro" id="IPR035107">
    <property type="entry name" value="tRNA_thiolation_TtcA_Ctu1"/>
</dbReference>
<dbReference type="GO" id="GO:0002143">
    <property type="term" value="P:tRNA wobble position uridine thiolation"/>
    <property type="evidence" value="ECO:0007669"/>
    <property type="project" value="TreeGrafter"/>
</dbReference>
<sequence>VKKTIEKYRLFSKKDKILVACSGGKDSTSILYILKKLGYNVAAITVDALIGNYTKKNLSNIKEFCKKQGVKLHIVSFRNEFGSSLCYLKSLLYRKGVKLGSCTICGVLRRYLLNKYARKLKVKVIVTGHNIDDEAQSVLMNLFKNNLELLARLGPKTGISNFKNFVPRVKPLYFVFEKEVKKYSKKMKFPVNYDACPCRVDAYRNHIHKLLDNYEKVNVDVKKNIIDSFLKVLPFLKKRFKVSEKPNYCSRCNEPSKRNICMCCQ</sequence>
<dbReference type="Pfam" id="PF01171">
    <property type="entry name" value="ATP_bind_3"/>
    <property type="match status" value="1"/>
</dbReference>